<comment type="caution">
    <text evidence="1">The sequence shown here is derived from an EMBL/GenBank/DDBJ whole genome shotgun (WGS) entry which is preliminary data.</text>
</comment>
<dbReference type="SUPFAM" id="SSF48695">
    <property type="entry name" value="Multiheme cytochromes"/>
    <property type="match status" value="1"/>
</dbReference>
<name>A0ABV4P167_9GAMM</name>
<organism evidence="1 2">
    <name type="scientific">Microbulbifer epialgicus</name>
    <dbReference type="NCBI Taxonomy" id="393907"/>
    <lineage>
        <taxon>Bacteria</taxon>
        <taxon>Pseudomonadati</taxon>
        <taxon>Pseudomonadota</taxon>
        <taxon>Gammaproteobacteria</taxon>
        <taxon>Cellvibrionales</taxon>
        <taxon>Microbulbiferaceae</taxon>
        <taxon>Microbulbifer</taxon>
    </lineage>
</organism>
<evidence type="ECO:0000313" key="2">
    <source>
        <dbReference type="Proteomes" id="UP001569428"/>
    </source>
</evidence>
<dbReference type="InterPro" id="IPR036280">
    <property type="entry name" value="Multihaem_cyt_sf"/>
</dbReference>
<gene>
    <name evidence="1" type="ORF">ACCI49_12585</name>
</gene>
<evidence type="ECO:0000313" key="1">
    <source>
        <dbReference type="EMBL" id="MFA0811759.1"/>
    </source>
</evidence>
<dbReference type="Proteomes" id="UP001569428">
    <property type="component" value="Unassembled WGS sequence"/>
</dbReference>
<keyword evidence="2" id="KW-1185">Reference proteome</keyword>
<dbReference type="PROSITE" id="PS51257">
    <property type="entry name" value="PROKAR_LIPOPROTEIN"/>
    <property type="match status" value="1"/>
</dbReference>
<protein>
    <recommendedName>
        <fullName evidence="3">Cytochrome c domain-containing protein</fullName>
    </recommendedName>
</protein>
<dbReference type="RefSeq" id="WP_371839361.1">
    <property type="nucleotide sequence ID" value="NZ_JBGMEK010000026.1"/>
</dbReference>
<evidence type="ECO:0008006" key="3">
    <source>
        <dbReference type="Google" id="ProtNLM"/>
    </source>
</evidence>
<reference evidence="1 2" key="1">
    <citation type="submission" date="2024-08" db="EMBL/GenBank/DDBJ databases">
        <authorList>
            <person name="Ishaq N."/>
        </authorList>
    </citation>
    <scope>NUCLEOTIDE SEQUENCE [LARGE SCALE GENOMIC DNA]</scope>
    <source>
        <strain evidence="1 2">DSM 18651</strain>
    </source>
</reference>
<proteinExistence type="predicted"/>
<sequence>MKLGQVTRFLRHLALGTSLLMVLAGCGDQKDRSDQATKVQSQDSQVDSTGHQDWETVVEVLLHPRCLNCHQLEMPLINEGSPHIPRVVRGPDNMGSGTMRCSNCHSNQNNPVTNAPGAPGWAMAPITLNWSHMSSAQICNLLTTPQDNGGRSPENLLQFMSQNPLSLWGWNPGGKRQPVNIPHEKLVEAMKGWIAAGTPCPTEHTPTD</sequence>
<dbReference type="EMBL" id="JBGMEK010000026">
    <property type="protein sequence ID" value="MFA0811759.1"/>
    <property type="molecule type" value="Genomic_DNA"/>
</dbReference>
<accession>A0ABV4P167</accession>